<gene>
    <name evidence="2" type="ORF">MM415A02049_0013</name>
    <name evidence="1" type="ORF">MM415B01567_0004</name>
</gene>
<name>A0A6M3IK50_9ZZZZ</name>
<sequence length="691" mass="77815">MAIGTGLQLRVTESKLQDMEKSARAREQAYRDQQKPEILEFAAHVRKKWEAAKTAKQGTTANDVSIKQRLLKSLRQRKGYYDPEKLAEIKGFGGSEVFMMLTNQQCRASESWIRDVLLPPGDKPWGIKPTPMPDLPEGEEIQLQDQVVNEVAAYMVQSGQTPSIYEISERLQMLQDEALQKKIKTAKRVASRFEIEIEDDLVEGNFYTALSEFIKDITTFPTAFIKGPIIRQKKKLVWTEDRDGNWVPAVEIKPVKEYERISPFDMYPGPGSKSLQDGYFCHRARLRRAHLVSMIGVEGFQEQAVRAVLDEHGTGGLRQWLSVDQERAQAEDRPQEYDDPDPPIDCVIYWGSAQGKVLREWGMDAKKIPDPDIDYEITAWLIGRWVVMARINPHPLGHRPYYSASYDSTNDSVWGHGPPELMRDCANICNAVARALVNNLGIASGPMAEVYMNRLAPGENAEEMHPWKVWKTEDDGMGANNPAVRFFQPNPLSEMLMKVYQYFYKQAAEQAGIPSYGMGSPDITGAGKTSSGLAMLMNNMTKTLRGVIAHIDEKVIKPIIYNHWVYLMLYDQEIEKGGDINVVARASEHLIIQEQMQLRRGEMLERTNNPIDMSIIGMRGRANMLRDAFDSLKMDADEIVPSDPELMAMMNQPPPGQVPPEVPTAAVVDAMGGAKGREPGRMMTPARAGVQ</sequence>
<evidence type="ECO:0000313" key="2">
    <source>
        <dbReference type="EMBL" id="QJA74317.1"/>
    </source>
</evidence>
<evidence type="ECO:0000313" key="1">
    <source>
        <dbReference type="EMBL" id="QJA57764.1"/>
    </source>
</evidence>
<dbReference type="EMBL" id="MT142089">
    <property type="protein sequence ID" value="QJA74317.1"/>
    <property type="molecule type" value="Genomic_DNA"/>
</dbReference>
<reference evidence="1" key="1">
    <citation type="submission" date="2020-03" db="EMBL/GenBank/DDBJ databases">
        <title>The deep terrestrial virosphere.</title>
        <authorList>
            <person name="Holmfeldt K."/>
            <person name="Nilsson E."/>
            <person name="Simone D."/>
            <person name="Lopez-Fernandez M."/>
            <person name="Wu X."/>
            <person name="de Brujin I."/>
            <person name="Lundin D."/>
            <person name="Andersson A."/>
            <person name="Bertilsson S."/>
            <person name="Dopson M."/>
        </authorList>
    </citation>
    <scope>NUCLEOTIDE SEQUENCE</scope>
    <source>
        <strain evidence="2">MM415A02049</strain>
        <strain evidence="1">MM415B01567</strain>
    </source>
</reference>
<dbReference type="AlphaFoldDB" id="A0A6M3IK50"/>
<accession>A0A6M3IK50</accession>
<dbReference type="EMBL" id="MT141291">
    <property type="protein sequence ID" value="QJA57764.1"/>
    <property type="molecule type" value="Genomic_DNA"/>
</dbReference>
<proteinExistence type="predicted"/>
<organism evidence="1">
    <name type="scientific">viral metagenome</name>
    <dbReference type="NCBI Taxonomy" id="1070528"/>
    <lineage>
        <taxon>unclassified sequences</taxon>
        <taxon>metagenomes</taxon>
        <taxon>organismal metagenomes</taxon>
    </lineage>
</organism>
<protein>
    <submittedName>
        <fullName evidence="1">Putative portal protein</fullName>
    </submittedName>
</protein>